<dbReference type="InterPro" id="IPR029063">
    <property type="entry name" value="SAM-dependent_MTases_sf"/>
</dbReference>
<organism evidence="1 2">
    <name type="scientific">Holothuria leucospilota</name>
    <name type="common">Black long sea cucumber</name>
    <name type="synonym">Mertensiothuria leucospilota</name>
    <dbReference type="NCBI Taxonomy" id="206669"/>
    <lineage>
        <taxon>Eukaryota</taxon>
        <taxon>Metazoa</taxon>
        <taxon>Echinodermata</taxon>
        <taxon>Eleutherozoa</taxon>
        <taxon>Echinozoa</taxon>
        <taxon>Holothuroidea</taxon>
        <taxon>Aspidochirotacea</taxon>
        <taxon>Aspidochirotida</taxon>
        <taxon>Holothuriidae</taxon>
        <taxon>Holothuria</taxon>
    </lineage>
</organism>
<dbReference type="EMBL" id="JAIZAY010000022">
    <property type="protein sequence ID" value="KAJ8021120.1"/>
    <property type="molecule type" value="Genomic_DNA"/>
</dbReference>
<dbReference type="AlphaFoldDB" id="A0A9Q0YGP7"/>
<name>A0A9Q0YGP7_HOLLE</name>
<evidence type="ECO:0000313" key="2">
    <source>
        <dbReference type="Proteomes" id="UP001152320"/>
    </source>
</evidence>
<dbReference type="Proteomes" id="UP001152320">
    <property type="component" value="Chromosome 22"/>
</dbReference>
<reference evidence="1" key="1">
    <citation type="submission" date="2021-10" db="EMBL/GenBank/DDBJ databases">
        <title>Tropical sea cucumber genome reveals ecological adaptation and Cuvierian tubules defense mechanism.</title>
        <authorList>
            <person name="Chen T."/>
        </authorList>
    </citation>
    <scope>NUCLEOTIDE SEQUENCE</scope>
    <source>
        <strain evidence="1">Nanhai2018</strain>
        <tissue evidence="1">Muscle</tissue>
    </source>
</reference>
<protein>
    <submittedName>
        <fullName evidence="1">Histamine N-methyltransferase</fullName>
    </submittedName>
</protein>
<dbReference type="Gene3D" id="3.40.50.150">
    <property type="entry name" value="Vaccinia Virus protein VP39"/>
    <property type="match status" value="1"/>
</dbReference>
<evidence type="ECO:0000313" key="1">
    <source>
        <dbReference type="EMBL" id="KAJ8021120.1"/>
    </source>
</evidence>
<dbReference type="Pfam" id="PF13489">
    <property type="entry name" value="Methyltransf_23"/>
    <property type="match status" value="1"/>
</dbReference>
<dbReference type="SUPFAM" id="SSF53335">
    <property type="entry name" value="S-adenosyl-L-methionine-dependent methyltransferases"/>
    <property type="match status" value="1"/>
</dbReference>
<dbReference type="OrthoDB" id="5984880at2759"/>
<proteinExistence type="predicted"/>
<sequence length="288" mass="33640">MECFFEDAEYYKRSYGAYKKNSNRSVQWPNWMDSFYTNKVINVIAENASRYNESLKILGVGCGTGEVDHDQVSRLLTRFSKISNTVLEPTDTITEYKALVKRKPLLSVEWNWRQETFDTYHQSILETSEVPKFHYISAIGVLYYMPNWETEVMNMYNLLETGGILMITLMSEDSGFWRLWKRFPELAHHPTVQVNSNQVQTFLKTKEIDFEVVQQPSSVDITCCSIDGDEEGSLLIDFISHVKHFKAEAPPNLRDDFMGYIFSRECSHKDKDRILFDNCIEAVLVRKR</sequence>
<comment type="caution">
    <text evidence="1">The sequence shown here is derived from an EMBL/GenBank/DDBJ whole genome shotgun (WGS) entry which is preliminary data.</text>
</comment>
<gene>
    <name evidence="1" type="ORF">HOLleu_40900</name>
</gene>
<keyword evidence="2" id="KW-1185">Reference proteome</keyword>
<accession>A0A9Q0YGP7</accession>